<dbReference type="Pfam" id="PF05729">
    <property type="entry name" value="NACHT"/>
    <property type="match status" value="1"/>
</dbReference>
<dbReference type="EMBL" id="SMKU01000013">
    <property type="protein sequence ID" value="TDD95327.1"/>
    <property type="molecule type" value="Genomic_DNA"/>
</dbReference>
<dbReference type="PROSITE" id="PS50837">
    <property type="entry name" value="NACHT"/>
    <property type="match status" value="1"/>
</dbReference>
<accession>A0A4V2YZ17</accession>
<feature type="domain" description="NACHT" evidence="2">
    <location>
        <begin position="172"/>
        <end position="296"/>
    </location>
</feature>
<dbReference type="OrthoDB" id="419058at2"/>
<name>A0A4V2YZ17_9ACTN</name>
<reference evidence="3 4" key="1">
    <citation type="submission" date="2019-03" db="EMBL/GenBank/DDBJ databases">
        <title>Draft genome sequences of novel Actinobacteria.</title>
        <authorList>
            <person name="Sahin N."/>
            <person name="Ay H."/>
            <person name="Saygin H."/>
        </authorList>
    </citation>
    <scope>NUCLEOTIDE SEQUENCE [LARGE SCALE GENOMIC DNA]</scope>
    <source>
        <strain evidence="3 4">H3C3</strain>
    </source>
</reference>
<keyword evidence="4" id="KW-1185">Reference proteome</keyword>
<evidence type="ECO:0000313" key="4">
    <source>
        <dbReference type="Proteomes" id="UP000294513"/>
    </source>
</evidence>
<evidence type="ECO:0000313" key="3">
    <source>
        <dbReference type="EMBL" id="TDD95327.1"/>
    </source>
</evidence>
<dbReference type="AlphaFoldDB" id="A0A4V2YZ17"/>
<feature type="transmembrane region" description="Helical" evidence="1">
    <location>
        <begin position="174"/>
        <end position="197"/>
    </location>
</feature>
<gene>
    <name evidence="3" type="ORF">E1298_05555</name>
</gene>
<comment type="caution">
    <text evidence="3">The sequence shown here is derived from an EMBL/GenBank/DDBJ whole genome shotgun (WGS) entry which is preliminary data.</text>
</comment>
<keyword evidence="1" id="KW-0812">Transmembrane</keyword>
<keyword evidence="1" id="KW-1133">Transmembrane helix</keyword>
<organism evidence="3 4">
    <name type="scientific">Actinomadura rubrisoli</name>
    <dbReference type="NCBI Taxonomy" id="2530368"/>
    <lineage>
        <taxon>Bacteria</taxon>
        <taxon>Bacillati</taxon>
        <taxon>Actinomycetota</taxon>
        <taxon>Actinomycetes</taxon>
        <taxon>Streptosporangiales</taxon>
        <taxon>Thermomonosporaceae</taxon>
        <taxon>Actinomadura</taxon>
    </lineage>
</organism>
<sequence length="392" mass="41968">MATMRNRRAWWPWLAVLAAAAGVLVLGAVTFAPLTGKDGLQISANRAQLTGGFVLAAAVPLILAWRWARRRSRELAVQTVPVPDAVTRAKELLAEMVAEQWRDEARLRSLADPDPIPVRWRTPAPGTHTPAIMDHPGHIDPAAAASGAGVWWTASSADIAALATRFRRTRRRRLVILGGPGAGKTTLAVQLLLHLLATRPQHGDEPVPVLLPVAGWDTERFPRLHDWLADRLLGDYPALRAPGLGEQVVRALAARGHLLPVLDGLDELPAPAHTAVIGALNRSLGADDQLILTSRTAEFTQAVTEAGDVITSAAVLEPRPLDPAAATDYLTHCLPPDPGPAWQHVLTTLRHTPPSDQRPSGHPAAALADVAANPLGLWLLRSVYLTPDADPA</sequence>
<evidence type="ECO:0000256" key="1">
    <source>
        <dbReference type="SAM" id="Phobius"/>
    </source>
</evidence>
<feature type="non-terminal residue" evidence="3">
    <location>
        <position position="392"/>
    </location>
</feature>
<dbReference type="Proteomes" id="UP000294513">
    <property type="component" value="Unassembled WGS sequence"/>
</dbReference>
<feature type="transmembrane region" description="Helical" evidence="1">
    <location>
        <begin position="47"/>
        <end position="65"/>
    </location>
</feature>
<dbReference type="SUPFAM" id="SSF52540">
    <property type="entry name" value="P-loop containing nucleoside triphosphate hydrolases"/>
    <property type="match status" value="1"/>
</dbReference>
<evidence type="ECO:0000259" key="2">
    <source>
        <dbReference type="PROSITE" id="PS50837"/>
    </source>
</evidence>
<dbReference type="Gene3D" id="3.40.50.300">
    <property type="entry name" value="P-loop containing nucleotide triphosphate hydrolases"/>
    <property type="match status" value="1"/>
</dbReference>
<dbReference type="InterPro" id="IPR007111">
    <property type="entry name" value="NACHT_NTPase"/>
</dbReference>
<dbReference type="InterPro" id="IPR027417">
    <property type="entry name" value="P-loop_NTPase"/>
</dbReference>
<keyword evidence="1" id="KW-0472">Membrane</keyword>
<proteinExistence type="predicted"/>
<protein>
    <submittedName>
        <fullName evidence="3">NACHT domain-containing protein</fullName>
    </submittedName>
</protein>